<feature type="signal peptide" evidence="4">
    <location>
        <begin position="1"/>
        <end position="22"/>
    </location>
</feature>
<accession>C1DGD6</accession>
<dbReference type="GO" id="GO:0016020">
    <property type="term" value="C:membrane"/>
    <property type="evidence" value="ECO:0007669"/>
    <property type="project" value="InterPro"/>
</dbReference>
<dbReference type="AlphaFoldDB" id="C1DGD6"/>
<evidence type="ECO:0000256" key="4">
    <source>
        <dbReference type="SAM" id="SignalP"/>
    </source>
</evidence>
<dbReference type="GeneID" id="88185450"/>
<dbReference type="GO" id="GO:0015288">
    <property type="term" value="F:porin activity"/>
    <property type="evidence" value="ECO:0007669"/>
    <property type="project" value="TreeGrafter"/>
</dbReference>
<dbReference type="Proteomes" id="UP000002424">
    <property type="component" value="Chromosome"/>
</dbReference>
<evidence type="ECO:0000256" key="3">
    <source>
        <dbReference type="ARBA" id="ARBA00022729"/>
    </source>
</evidence>
<protein>
    <submittedName>
        <fullName evidence="5">OprE-like outer membrane porin</fullName>
    </submittedName>
</protein>
<evidence type="ECO:0000256" key="1">
    <source>
        <dbReference type="ARBA" id="ARBA00009075"/>
    </source>
</evidence>
<dbReference type="InterPro" id="IPR023614">
    <property type="entry name" value="Porin_dom_sf"/>
</dbReference>
<sequence>MRASILAMATMAGVVALPCASAAGFFDDSKATLGLRNFYFNQDYKSGAQAPSKQEEWGQGFMLNFRSGYTQGPVGFGLDALGMLGVKLDSGGRTDKAGRSRNPGQLFPLDHDNSAVDHYSSLGLTGKLRISKTEAHIGTLQPRLPVVVFNDGRMLPQTYSGGQITSREFDNLTLIGGTLERAKGRSSTDRQALSVPGNTTRRSNKFHFAGVDYRVGKDLLLQYYYATLEDFYEQHFLGLTHTLALPVGSLSTDLRYFHSEADGENASRAGRANGWTIGDARLSSDPEKGEVDSRLWSLQSTYKLGGHSLALLYQQNEGDSDLPYLNQSDGATSYTAATRQIGGFSRAGERVLGTIYTYDFAALGIPGLSARLTYNKAWHIDVAGQSRGEREWERDFRLDYVIQSGPLAGVGFAWANAALRSHVSSQRDINENRLIVLYSIPLL</sequence>
<dbReference type="OrthoDB" id="6759120at2"/>
<dbReference type="InterPro" id="IPR005318">
    <property type="entry name" value="OM_porin_bac"/>
</dbReference>
<name>C1DGD6_AZOVD</name>
<dbReference type="RefSeq" id="WP_012700845.1">
    <property type="nucleotide sequence ID" value="NC_012560.1"/>
</dbReference>
<dbReference type="eggNOG" id="ENOG5032R7I">
    <property type="taxonomic scope" value="Bacteria"/>
</dbReference>
<dbReference type="EnsemblBacteria" id="ACO78447">
    <property type="protein sequence ID" value="ACO78447"/>
    <property type="gene ID" value="Avin_22560"/>
</dbReference>
<evidence type="ECO:0000256" key="2">
    <source>
        <dbReference type="ARBA" id="ARBA00022448"/>
    </source>
</evidence>
<comment type="similarity">
    <text evidence="1">Belongs to the outer membrane porin (Opr) (TC 1.B.25) family.</text>
</comment>
<evidence type="ECO:0000313" key="6">
    <source>
        <dbReference type="Proteomes" id="UP000002424"/>
    </source>
</evidence>
<organism evidence="5 6">
    <name type="scientific">Azotobacter vinelandii (strain DJ / ATCC BAA-1303)</name>
    <dbReference type="NCBI Taxonomy" id="322710"/>
    <lineage>
        <taxon>Bacteria</taxon>
        <taxon>Pseudomonadati</taxon>
        <taxon>Pseudomonadota</taxon>
        <taxon>Gammaproteobacteria</taxon>
        <taxon>Pseudomonadales</taxon>
        <taxon>Pseudomonadaceae</taxon>
        <taxon>Azotobacter</taxon>
    </lineage>
</organism>
<dbReference type="PANTHER" id="PTHR34596">
    <property type="entry name" value="CHITOPORIN"/>
    <property type="match status" value="1"/>
</dbReference>
<dbReference type="PANTHER" id="PTHR34596:SF2">
    <property type="entry name" value="CHITOPORIN"/>
    <property type="match status" value="1"/>
</dbReference>
<gene>
    <name evidence="5" type="ordered locus">Avin_22560</name>
</gene>
<dbReference type="STRING" id="322710.Avin_22560"/>
<reference evidence="5 6" key="1">
    <citation type="journal article" date="2009" name="J. Bacteriol.">
        <title>Genome sequence of Azotobacter vinelandii, an obligate aerobe specialized to support diverse anaerobic metabolic processes.</title>
        <authorList>
            <person name="Setubal J.C."/>
            <person name="dos Santos P."/>
            <person name="Goldman B.S."/>
            <person name="Ertesvag H."/>
            <person name="Espin G."/>
            <person name="Rubio L.M."/>
            <person name="Valla S."/>
            <person name="Almeida N.F."/>
            <person name="Balasubramanian D."/>
            <person name="Cromes L."/>
            <person name="Curatti L."/>
            <person name="Du Z."/>
            <person name="Godsy E."/>
            <person name="Goodner B."/>
            <person name="Hellner-Burris K."/>
            <person name="Hernandez J.A."/>
            <person name="Houmiel K."/>
            <person name="Imperial J."/>
            <person name="Kennedy C."/>
            <person name="Larson T.J."/>
            <person name="Latreille P."/>
            <person name="Ligon L.S."/>
            <person name="Lu J."/>
            <person name="Maerk M."/>
            <person name="Miller N.M."/>
            <person name="Norton S."/>
            <person name="O'Carroll I.P."/>
            <person name="Paulsen I."/>
            <person name="Raulfs E.C."/>
            <person name="Roemer R."/>
            <person name="Rosser J."/>
            <person name="Segura D."/>
            <person name="Slater S."/>
            <person name="Stricklin S.L."/>
            <person name="Studholme D.J."/>
            <person name="Sun J."/>
            <person name="Viana C.J."/>
            <person name="Wallin E."/>
            <person name="Wang B."/>
            <person name="Wheeler C."/>
            <person name="Zhu H."/>
            <person name="Dean D.R."/>
            <person name="Dixon R."/>
            <person name="Wood D."/>
        </authorList>
    </citation>
    <scope>NUCLEOTIDE SEQUENCE [LARGE SCALE GENOMIC DNA]</scope>
    <source>
        <strain evidence="6">DJ / ATCC BAA-1303</strain>
    </source>
</reference>
<dbReference type="KEGG" id="avn:Avin_22560"/>
<feature type="chain" id="PRO_5002908498" evidence="4">
    <location>
        <begin position="23"/>
        <end position="443"/>
    </location>
</feature>
<evidence type="ECO:0000313" key="5">
    <source>
        <dbReference type="EMBL" id="ACO78447.1"/>
    </source>
</evidence>
<dbReference type="Gene3D" id="2.40.160.10">
    <property type="entry name" value="Porin"/>
    <property type="match status" value="1"/>
</dbReference>
<keyword evidence="6" id="KW-1185">Reference proteome</keyword>
<dbReference type="EMBL" id="CP001157">
    <property type="protein sequence ID" value="ACO78447.1"/>
    <property type="molecule type" value="Genomic_DNA"/>
</dbReference>
<dbReference type="HOGENOM" id="CLU_042378_2_1_6"/>
<dbReference type="Pfam" id="PF03573">
    <property type="entry name" value="OprD"/>
    <property type="match status" value="1"/>
</dbReference>
<keyword evidence="3 4" id="KW-0732">Signal</keyword>
<proteinExistence type="inferred from homology"/>
<keyword evidence="2" id="KW-0813">Transport</keyword>